<dbReference type="InterPro" id="IPR045864">
    <property type="entry name" value="aa-tRNA-synth_II/BPL/LPL"/>
</dbReference>
<dbReference type="EMBL" id="MVGC01000108">
    <property type="protein sequence ID" value="RJE23709.1"/>
    <property type="molecule type" value="Genomic_DNA"/>
</dbReference>
<evidence type="ECO:0000313" key="6">
    <source>
        <dbReference type="EMBL" id="RJE23709.1"/>
    </source>
</evidence>
<dbReference type="FunFam" id="3.30.930.10:FF:000090">
    <property type="entry name" value="Lipoyltransferase and lipoate-protein ligase, putative"/>
    <property type="match status" value="1"/>
</dbReference>
<dbReference type="SUPFAM" id="SSF55681">
    <property type="entry name" value="Class II aaRS and biotin synthetases"/>
    <property type="match status" value="1"/>
</dbReference>
<dbReference type="Proteomes" id="UP000266188">
    <property type="component" value="Unassembled WGS sequence"/>
</dbReference>
<dbReference type="STRING" id="2070753.A0A3A2ZKH2"/>
<sequence>MLPSLRRGPGPWLLSSSCSSFFVRRNSTVPPSRFTALASRKSSRYQIYQSLSSDPYVNLSIEHFLLENAPSDSSILFLYINKPCVVIGRNQNPWLETNLRPLQNTHTVQNNEVSNGEGVLYVRRRSGGGAVFHDEGNLNYSVISPRSTFTRNKHAEMVVRALHRLGATNTSVSERHDIMMSTEALNRDSDASAPEPLMRKISGSAFKLTSQRALHHGTCLLDSPNIHNIGYFLRSPARDYVKARGVESVRSPVGNVSSIFTDASMPFSIQGVIASIMEEFAQLYAINPDAILRAQRAHVNEGELYTGDNWVVGTVGESQASEELEIKRGIDELQSMEWKYTQTPQFTFSTFPFEEDPRPRPPLLSSLPPSTRAFLRLKHGAIIESQISLSPNPLEASKQSNRVHEALNGRRLHEISPSQLNGILSRMDHEAEGNAIQSLSTFLASKLL</sequence>
<dbReference type="InterPro" id="IPR004562">
    <property type="entry name" value="LipoylTrfase_LipoateP_Ligase"/>
</dbReference>
<dbReference type="PROSITE" id="PS51733">
    <property type="entry name" value="BPL_LPL_CATALYTIC"/>
    <property type="match status" value="1"/>
</dbReference>
<keyword evidence="7" id="KW-1185">Reference proteome</keyword>
<dbReference type="GO" id="GO:0016874">
    <property type="term" value="F:ligase activity"/>
    <property type="evidence" value="ECO:0007669"/>
    <property type="project" value="UniProtKB-KW"/>
</dbReference>
<proteinExistence type="inferred from homology"/>
<dbReference type="PROSITE" id="PS51257">
    <property type="entry name" value="PROKAR_LIPOPROTEIN"/>
    <property type="match status" value="1"/>
</dbReference>
<dbReference type="PANTHER" id="PTHR12561">
    <property type="entry name" value="LIPOATE-PROTEIN LIGASE"/>
    <property type="match status" value="1"/>
</dbReference>
<dbReference type="PANTHER" id="PTHR12561:SF3">
    <property type="entry name" value="LIPOYLTRANSFERASE 1, MITOCHONDRIAL"/>
    <property type="match status" value="1"/>
</dbReference>
<dbReference type="GO" id="GO:0017118">
    <property type="term" value="F:lipoyltransferase activity"/>
    <property type="evidence" value="ECO:0007669"/>
    <property type="project" value="TreeGrafter"/>
</dbReference>
<dbReference type="AlphaFoldDB" id="A0A3A2ZKH2"/>
<evidence type="ECO:0000259" key="5">
    <source>
        <dbReference type="PROSITE" id="PS51733"/>
    </source>
</evidence>
<dbReference type="InterPro" id="IPR004143">
    <property type="entry name" value="BPL_LPL_catalytic"/>
</dbReference>
<evidence type="ECO:0000256" key="2">
    <source>
        <dbReference type="ARBA" id="ARBA00005085"/>
    </source>
</evidence>
<keyword evidence="6" id="KW-0436">Ligase</keyword>
<accession>A0A3A2ZKH2</accession>
<dbReference type="Pfam" id="PF21948">
    <property type="entry name" value="LplA-B_cat"/>
    <property type="match status" value="1"/>
</dbReference>
<comment type="caution">
    <text evidence="6">The sequence shown here is derived from an EMBL/GenBank/DDBJ whole genome shotgun (WGS) entry which is preliminary data.</text>
</comment>
<evidence type="ECO:0000256" key="4">
    <source>
        <dbReference type="ARBA" id="ARBA00015925"/>
    </source>
</evidence>
<gene>
    <name evidence="6" type="ORF">PHISCL_03955</name>
</gene>
<dbReference type="UniPathway" id="UPA00537">
    <property type="reaction ID" value="UER00595"/>
</dbReference>
<organism evidence="6 7">
    <name type="scientific">Aspergillus sclerotialis</name>
    <dbReference type="NCBI Taxonomy" id="2070753"/>
    <lineage>
        <taxon>Eukaryota</taxon>
        <taxon>Fungi</taxon>
        <taxon>Dikarya</taxon>
        <taxon>Ascomycota</taxon>
        <taxon>Pezizomycotina</taxon>
        <taxon>Eurotiomycetes</taxon>
        <taxon>Eurotiomycetidae</taxon>
        <taxon>Eurotiales</taxon>
        <taxon>Aspergillaceae</taxon>
        <taxon>Aspergillus</taxon>
        <taxon>Aspergillus subgen. Polypaecilum</taxon>
    </lineage>
</organism>
<dbReference type="GO" id="GO:0005739">
    <property type="term" value="C:mitochondrion"/>
    <property type="evidence" value="ECO:0007669"/>
    <property type="project" value="TreeGrafter"/>
</dbReference>
<dbReference type="OrthoDB" id="201621at2759"/>
<comment type="similarity">
    <text evidence="3">Belongs to the LplA family.</text>
</comment>
<evidence type="ECO:0000256" key="1">
    <source>
        <dbReference type="ARBA" id="ARBA00003253"/>
    </source>
</evidence>
<dbReference type="Gene3D" id="3.30.930.10">
    <property type="entry name" value="Bira Bifunctional Protein, Domain 2"/>
    <property type="match status" value="1"/>
</dbReference>
<dbReference type="CDD" id="cd16443">
    <property type="entry name" value="LplA"/>
    <property type="match status" value="1"/>
</dbReference>
<comment type="pathway">
    <text evidence="2">Protein modification; protein lipoylation via exogenous pathway; protein N(6)-(lipoyl)lysine from lipoate: step 2/2.</text>
</comment>
<comment type="function">
    <text evidence="1">Catalyzes both the ATP-dependent activation of exogenously supplied lipoate to lipoyl-AMP and the transfer of the activated lipoyl onto the lipoyl domains of lipoate-dependent enzymes.</text>
</comment>
<protein>
    <recommendedName>
        <fullName evidence="4">Putative lipoate-protein ligase A</fullName>
    </recommendedName>
</protein>
<reference evidence="7" key="1">
    <citation type="submission" date="2017-02" db="EMBL/GenBank/DDBJ databases">
        <authorList>
            <person name="Tafer H."/>
            <person name="Lopandic K."/>
        </authorList>
    </citation>
    <scope>NUCLEOTIDE SEQUENCE [LARGE SCALE GENOMIC DNA]</scope>
    <source>
        <strain evidence="7">CBS 366.77</strain>
    </source>
</reference>
<evidence type="ECO:0000313" key="7">
    <source>
        <dbReference type="Proteomes" id="UP000266188"/>
    </source>
</evidence>
<feature type="domain" description="BPL/LPL catalytic" evidence="5">
    <location>
        <begin position="70"/>
        <end position="288"/>
    </location>
</feature>
<evidence type="ECO:0000256" key="3">
    <source>
        <dbReference type="ARBA" id="ARBA00008242"/>
    </source>
</evidence>
<name>A0A3A2ZKH2_9EURO</name>
<dbReference type="GO" id="GO:0009249">
    <property type="term" value="P:protein lipoylation"/>
    <property type="evidence" value="ECO:0007669"/>
    <property type="project" value="InterPro"/>
</dbReference>